<proteinExistence type="predicted"/>
<dbReference type="Proteomes" id="UP000735302">
    <property type="component" value="Unassembled WGS sequence"/>
</dbReference>
<dbReference type="AlphaFoldDB" id="A0AAV3ZXU7"/>
<sequence length="139" mass="15218">MKDQKRTDARTEGSGAGLAAGRGAGDDRARLATLYGERKIKKCGLKNRACKHKRFVRGSRCVLSDMKVTRSSCGDSRRRKASLVLTDPVTPPLHLVVAPSDPGQLHLGYIQAQINHAVEPAINFRPSRLRIGHQARNVP</sequence>
<evidence type="ECO:0000313" key="2">
    <source>
        <dbReference type="EMBL" id="GFO03776.1"/>
    </source>
</evidence>
<feature type="region of interest" description="Disordered" evidence="1">
    <location>
        <begin position="1"/>
        <end position="26"/>
    </location>
</feature>
<accession>A0AAV3ZXU7</accession>
<name>A0AAV3ZXU7_9GAST</name>
<organism evidence="2 3">
    <name type="scientific">Plakobranchus ocellatus</name>
    <dbReference type="NCBI Taxonomy" id="259542"/>
    <lineage>
        <taxon>Eukaryota</taxon>
        <taxon>Metazoa</taxon>
        <taxon>Spiralia</taxon>
        <taxon>Lophotrochozoa</taxon>
        <taxon>Mollusca</taxon>
        <taxon>Gastropoda</taxon>
        <taxon>Heterobranchia</taxon>
        <taxon>Euthyneura</taxon>
        <taxon>Panpulmonata</taxon>
        <taxon>Sacoglossa</taxon>
        <taxon>Placobranchoidea</taxon>
        <taxon>Plakobranchidae</taxon>
        <taxon>Plakobranchus</taxon>
    </lineage>
</organism>
<dbReference type="EMBL" id="BLXT01003731">
    <property type="protein sequence ID" value="GFO03776.1"/>
    <property type="molecule type" value="Genomic_DNA"/>
</dbReference>
<feature type="compositionally biased region" description="Gly residues" evidence="1">
    <location>
        <begin position="14"/>
        <end position="23"/>
    </location>
</feature>
<feature type="compositionally biased region" description="Basic and acidic residues" evidence="1">
    <location>
        <begin position="1"/>
        <end position="11"/>
    </location>
</feature>
<evidence type="ECO:0000256" key="1">
    <source>
        <dbReference type="SAM" id="MobiDB-lite"/>
    </source>
</evidence>
<protein>
    <submittedName>
        <fullName evidence="2">Uncharacterized protein</fullName>
    </submittedName>
</protein>
<comment type="caution">
    <text evidence="2">The sequence shown here is derived from an EMBL/GenBank/DDBJ whole genome shotgun (WGS) entry which is preliminary data.</text>
</comment>
<evidence type="ECO:0000313" key="3">
    <source>
        <dbReference type="Proteomes" id="UP000735302"/>
    </source>
</evidence>
<reference evidence="2 3" key="1">
    <citation type="journal article" date="2021" name="Elife">
        <title>Chloroplast acquisition without the gene transfer in kleptoplastic sea slugs, Plakobranchus ocellatus.</title>
        <authorList>
            <person name="Maeda T."/>
            <person name="Takahashi S."/>
            <person name="Yoshida T."/>
            <person name="Shimamura S."/>
            <person name="Takaki Y."/>
            <person name="Nagai Y."/>
            <person name="Toyoda A."/>
            <person name="Suzuki Y."/>
            <person name="Arimoto A."/>
            <person name="Ishii H."/>
            <person name="Satoh N."/>
            <person name="Nishiyama T."/>
            <person name="Hasebe M."/>
            <person name="Maruyama T."/>
            <person name="Minagawa J."/>
            <person name="Obokata J."/>
            <person name="Shigenobu S."/>
        </authorList>
    </citation>
    <scope>NUCLEOTIDE SEQUENCE [LARGE SCALE GENOMIC DNA]</scope>
</reference>
<gene>
    <name evidence="2" type="ORF">PoB_003028100</name>
</gene>
<keyword evidence="3" id="KW-1185">Reference proteome</keyword>